<name>A0A1D8GG69_9FIRM</name>
<organism evidence="6 7">
    <name type="scientific">Geosporobacter ferrireducens</name>
    <dbReference type="NCBI Taxonomy" id="1424294"/>
    <lineage>
        <taxon>Bacteria</taxon>
        <taxon>Bacillati</taxon>
        <taxon>Bacillota</taxon>
        <taxon>Clostridia</taxon>
        <taxon>Peptostreptococcales</taxon>
        <taxon>Thermotaleaceae</taxon>
        <taxon>Geosporobacter</taxon>
    </lineage>
</organism>
<dbReference type="InterPro" id="IPR004607">
    <property type="entry name" value="GART"/>
</dbReference>
<dbReference type="Pfam" id="PF00551">
    <property type="entry name" value="Formyl_trans_N"/>
    <property type="match status" value="1"/>
</dbReference>
<comment type="caution">
    <text evidence="4">Lacks conserved residue(s) required for the propagation of feature annotation.</text>
</comment>
<comment type="function">
    <text evidence="4">Catalyzes the transfer of a formyl group from 10-formyltetrahydrofolate to 5-phospho-ribosyl-glycinamide (GAR), producing 5-phospho-ribosyl-N-formylglycinamide (FGAR) and tetrahydrofolate.</text>
</comment>
<feature type="domain" description="Formyl transferase N-terminal" evidence="5">
    <location>
        <begin position="5"/>
        <end position="189"/>
    </location>
</feature>
<dbReference type="AlphaFoldDB" id="A0A1D8GG69"/>
<keyword evidence="2 4" id="KW-0808">Transferase</keyword>
<sequence>MSKIRIAALVSGGGTNLQAVIDQIEAGNIPASIEVVVSSREDAYALERARRHGIEHLYIGSKNFPNLKERNNKLEKILEEREIDLILLAGYMQILGGSIIEKYRNRIINIHPSLIPSFCGQGFYGEHVHRAVLEYGVKVTGATVHFVDEGTDTGPIILQKAADVEAGDTVESLAKRVLAAEHELLPLAVKLFAEGRLLVEGRIVRIKGGYFIGEACFDQRIR</sequence>
<feature type="active site" description="Proton donor" evidence="4">
    <location>
        <position position="111"/>
    </location>
</feature>
<evidence type="ECO:0000259" key="5">
    <source>
        <dbReference type="Pfam" id="PF00551"/>
    </source>
</evidence>
<dbReference type="Gene3D" id="3.40.50.170">
    <property type="entry name" value="Formyl transferase, N-terminal domain"/>
    <property type="match status" value="1"/>
</dbReference>
<reference evidence="6 7" key="1">
    <citation type="submission" date="2016-09" db="EMBL/GenBank/DDBJ databases">
        <title>Genomic analysis reveals versatility of anaerobic energy metabolism of Geosporobacter ferrireducens IRF9 of phylum Firmicutes.</title>
        <authorList>
            <person name="Kim S.-J."/>
        </authorList>
    </citation>
    <scope>NUCLEOTIDE SEQUENCE [LARGE SCALE GENOMIC DNA]</scope>
    <source>
        <strain evidence="6 7">IRF9</strain>
    </source>
</reference>
<dbReference type="HAMAP" id="MF_01930">
    <property type="entry name" value="PurN"/>
    <property type="match status" value="1"/>
</dbReference>
<evidence type="ECO:0000313" key="7">
    <source>
        <dbReference type="Proteomes" id="UP000095743"/>
    </source>
</evidence>
<dbReference type="KEGG" id="gfe:Gferi_10000"/>
<dbReference type="PANTHER" id="PTHR43369">
    <property type="entry name" value="PHOSPHORIBOSYLGLYCINAMIDE FORMYLTRANSFERASE"/>
    <property type="match status" value="1"/>
</dbReference>
<gene>
    <name evidence="4" type="primary">purN</name>
    <name evidence="6" type="ORF">Gferi_10000</name>
</gene>
<protein>
    <recommendedName>
        <fullName evidence="4">Phosphoribosylglycinamide formyltransferase</fullName>
        <ecNumber evidence="4">2.1.2.2</ecNumber>
    </recommendedName>
    <alternativeName>
        <fullName evidence="4">5'-phosphoribosylglycinamide transformylase</fullName>
    </alternativeName>
    <alternativeName>
        <fullName evidence="4">GAR transformylase</fullName>
        <shortName evidence="4">GART</shortName>
    </alternativeName>
</protein>
<feature type="site" description="Raises pKa of active site His" evidence="4">
    <location>
        <position position="152"/>
    </location>
</feature>
<dbReference type="GO" id="GO:0005737">
    <property type="term" value="C:cytoplasm"/>
    <property type="evidence" value="ECO:0007669"/>
    <property type="project" value="TreeGrafter"/>
</dbReference>
<evidence type="ECO:0000313" key="6">
    <source>
        <dbReference type="EMBL" id="AOT69883.1"/>
    </source>
</evidence>
<dbReference type="NCBIfam" id="TIGR00639">
    <property type="entry name" value="PurN"/>
    <property type="match status" value="1"/>
</dbReference>
<feature type="binding site" evidence="4">
    <location>
        <position position="109"/>
    </location>
    <ligand>
        <name>(6R)-10-formyltetrahydrofolate</name>
        <dbReference type="ChEBI" id="CHEBI:195366"/>
    </ligand>
</feature>
<dbReference type="CDD" id="cd08645">
    <property type="entry name" value="FMT_core_GART"/>
    <property type="match status" value="1"/>
</dbReference>
<accession>A0A1D8GG69</accession>
<dbReference type="RefSeq" id="WP_069976028.1">
    <property type="nucleotide sequence ID" value="NZ_CP017269.1"/>
</dbReference>
<dbReference type="InterPro" id="IPR002376">
    <property type="entry name" value="Formyl_transf_N"/>
</dbReference>
<proteinExistence type="inferred from homology"/>
<evidence type="ECO:0000256" key="1">
    <source>
        <dbReference type="ARBA" id="ARBA00005054"/>
    </source>
</evidence>
<comment type="similarity">
    <text evidence="4">Belongs to the GART family.</text>
</comment>
<feature type="binding site" evidence="4">
    <location>
        <position position="68"/>
    </location>
    <ligand>
        <name>(6R)-10-formyltetrahydrofolate</name>
        <dbReference type="ChEBI" id="CHEBI:195366"/>
    </ligand>
</feature>
<comment type="catalytic activity">
    <reaction evidence="4">
        <text>N(1)-(5-phospho-beta-D-ribosyl)glycinamide + (6R)-10-formyltetrahydrofolate = N(2)-formyl-N(1)-(5-phospho-beta-D-ribosyl)glycinamide + (6S)-5,6,7,8-tetrahydrofolate + H(+)</text>
        <dbReference type="Rhea" id="RHEA:15053"/>
        <dbReference type="ChEBI" id="CHEBI:15378"/>
        <dbReference type="ChEBI" id="CHEBI:57453"/>
        <dbReference type="ChEBI" id="CHEBI:143788"/>
        <dbReference type="ChEBI" id="CHEBI:147286"/>
        <dbReference type="ChEBI" id="CHEBI:195366"/>
        <dbReference type="EC" id="2.1.2.2"/>
    </reaction>
</comment>
<comment type="pathway">
    <text evidence="1 4">Purine metabolism; IMP biosynthesis via de novo pathway; N(2)-formyl-N(1)-(5-phospho-D-ribosyl)glycinamide from N(1)-(5-phospho-D-ribosyl)glycinamide (10-formyl THF route): step 1/1.</text>
</comment>
<dbReference type="InterPro" id="IPR036477">
    <property type="entry name" value="Formyl_transf_N_sf"/>
</dbReference>
<dbReference type="EC" id="2.1.2.2" evidence="4"/>
<evidence type="ECO:0000256" key="3">
    <source>
        <dbReference type="ARBA" id="ARBA00022755"/>
    </source>
</evidence>
<dbReference type="UniPathway" id="UPA00074">
    <property type="reaction ID" value="UER00126"/>
</dbReference>
<feature type="binding site" evidence="4">
    <location>
        <begin position="14"/>
        <end position="16"/>
    </location>
    <ligand>
        <name>N(1)-(5-phospho-beta-D-ribosyl)glycinamide</name>
        <dbReference type="ChEBI" id="CHEBI:143788"/>
    </ligand>
</feature>
<dbReference type="SUPFAM" id="SSF53328">
    <property type="entry name" value="Formyltransferase"/>
    <property type="match status" value="1"/>
</dbReference>
<dbReference type="GO" id="GO:0004644">
    <property type="term" value="F:phosphoribosylglycinamide formyltransferase activity"/>
    <property type="evidence" value="ECO:0007669"/>
    <property type="project" value="UniProtKB-UniRule"/>
</dbReference>
<keyword evidence="7" id="KW-1185">Reference proteome</keyword>
<evidence type="ECO:0000256" key="2">
    <source>
        <dbReference type="ARBA" id="ARBA00022679"/>
    </source>
</evidence>
<dbReference type="GO" id="GO:0006189">
    <property type="term" value="P:'de novo' IMP biosynthetic process"/>
    <property type="evidence" value="ECO:0007669"/>
    <property type="project" value="UniProtKB-UniRule"/>
</dbReference>
<dbReference type="STRING" id="1424294.Gferi_10000"/>
<evidence type="ECO:0000256" key="4">
    <source>
        <dbReference type="HAMAP-Rule" id="MF_01930"/>
    </source>
</evidence>
<dbReference type="EMBL" id="CP017269">
    <property type="protein sequence ID" value="AOT69883.1"/>
    <property type="molecule type" value="Genomic_DNA"/>
</dbReference>
<dbReference type="Proteomes" id="UP000095743">
    <property type="component" value="Chromosome"/>
</dbReference>
<keyword evidence="3 4" id="KW-0658">Purine biosynthesis</keyword>
<dbReference type="OrthoDB" id="9806170at2"/>
<dbReference type="PANTHER" id="PTHR43369:SF2">
    <property type="entry name" value="PHOSPHORIBOSYLGLYCINAMIDE FORMYLTRANSFERASE"/>
    <property type="match status" value="1"/>
</dbReference>